<evidence type="ECO:0000256" key="6">
    <source>
        <dbReference type="ARBA" id="ARBA00022771"/>
    </source>
</evidence>
<evidence type="ECO:0000256" key="13">
    <source>
        <dbReference type="RuleBase" id="RU368090"/>
    </source>
</evidence>
<dbReference type="Proteomes" id="UP000613177">
    <property type="component" value="Unassembled WGS sequence"/>
</dbReference>
<dbReference type="EMBL" id="JAEPRE010000063">
    <property type="protein sequence ID" value="KAG2234033.1"/>
    <property type="molecule type" value="Genomic_DNA"/>
</dbReference>
<evidence type="ECO:0000256" key="3">
    <source>
        <dbReference type="ARBA" id="ARBA00021280"/>
    </source>
</evidence>
<keyword evidence="7 13" id="KW-0862">Zinc</keyword>
<proteinExistence type="inferred from homology"/>
<feature type="region of interest" description="Disordered" evidence="14">
    <location>
        <begin position="200"/>
        <end position="225"/>
    </location>
</feature>
<feature type="region of interest" description="Disordered" evidence="14">
    <location>
        <begin position="274"/>
        <end position="297"/>
    </location>
</feature>
<dbReference type="InterPro" id="IPR036465">
    <property type="entry name" value="vWFA_dom_sf"/>
</dbReference>
<dbReference type="GO" id="GO:0008270">
    <property type="term" value="F:zinc ion binding"/>
    <property type="evidence" value="ECO:0007669"/>
    <property type="project" value="UniProtKB-KW"/>
</dbReference>
<dbReference type="GO" id="GO:0005675">
    <property type="term" value="C:transcription factor TFIIH holo complex"/>
    <property type="evidence" value="ECO:0007669"/>
    <property type="project" value="UniProtKB-UniRule"/>
</dbReference>
<feature type="compositionally biased region" description="Basic and acidic residues" evidence="14">
    <location>
        <begin position="68"/>
        <end position="77"/>
    </location>
</feature>
<evidence type="ECO:0000256" key="4">
    <source>
        <dbReference type="ARBA" id="ARBA00022723"/>
    </source>
</evidence>
<dbReference type="InterPro" id="IPR004600">
    <property type="entry name" value="TFIIH_Tfb4/GTF2H3"/>
</dbReference>
<evidence type="ECO:0000256" key="2">
    <source>
        <dbReference type="ARBA" id="ARBA00005273"/>
    </source>
</evidence>
<organism evidence="15 16">
    <name type="scientific">Thamnidium elegans</name>
    <dbReference type="NCBI Taxonomy" id="101142"/>
    <lineage>
        <taxon>Eukaryota</taxon>
        <taxon>Fungi</taxon>
        <taxon>Fungi incertae sedis</taxon>
        <taxon>Mucoromycota</taxon>
        <taxon>Mucoromycotina</taxon>
        <taxon>Mucoromycetes</taxon>
        <taxon>Mucorales</taxon>
        <taxon>Mucorineae</taxon>
        <taxon>Mucoraceae</taxon>
        <taxon>Thamnidium</taxon>
    </lineage>
</organism>
<keyword evidence="9 13" id="KW-0804">Transcription</keyword>
<dbReference type="Pfam" id="PF03850">
    <property type="entry name" value="Tfb4"/>
    <property type="match status" value="1"/>
</dbReference>
<evidence type="ECO:0000256" key="12">
    <source>
        <dbReference type="ARBA" id="ARBA00033341"/>
    </source>
</evidence>
<name>A0A8H7STA7_9FUNG</name>
<comment type="caution">
    <text evidence="15">The sequence shown here is derived from an EMBL/GenBank/DDBJ whole genome shotgun (WGS) entry which is preliminary data.</text>
</comment>
<dbReference type="GO" id="GO:0006289">
    <property type="term" value="P:nucleotide-excision repair"/>
    <property type="evidence" value="ECO:0007669"/>
    <property type="project" value="UniProtKB-UniRule"/>
</dbReference>
<reference evidence="15" key="1">
    <citation type="submission" date="2021-01" db="EMBL/GenBank/DDBJ databases">
        <title>Metabolic potential, ecology and presence of endohyphal bacteria is reflected in genomic diversity of Mucoromycotina.</title>
        <authorList>
            <person name="Muszewska A."/>
            <person name="Okrasinska A."/>
            <person name="Steczkiewicz K."/>
            <person name="Drgas O."/>
            <person name="Orlowska M."/>
            <person name="Perlinska-Lenart U."/>
            <person name="Aleksandrzak-Piekarczyk T."/>
            <person name="Szatraj K."/>
            <person name="Zielenkiewicz U."/>
            <person name="Pilsyk S."/>
            <person name="Malc E."/>
            <person name="Mieczkowski P."/>
            <person name="Kruszewska J.S."/>
            <person name="Biernat P."/>
            <person name="Pawlowska J."/>
        </authorList>
    </citation>
    <scope>NUCLEOTIDE SEQUENCE</scope>
    <source>
        <strain evidence="15">WA0000018081</strain>
    </source>
</reference>
<keyword evidence="6 13" id="KW-0863">Zinc-finger</keyword>
<protein>
    <recommendedName>
        <fullName evidence="3 13">General transcription and DNA repair factor IIH subunit TFB4</fullName>
        <shortName evidence="13">TFIIH subunit TFB4</shortName>
    </recommendedName>
    <alternativeName>
        <fullName evidence="12 13">RNA polymerase II transcription factor B subunit 4</fullName>
    </alternativeName>
</protein>
<gene>
    <name evidence="15" type="ORF">INT48_007123</name>
</gene>
<accession>A0A8H7STA7</accession>
<comment type="function">
    <text evidence="13">Component of the general transcription and DNA repair factor IIH (TFIIH) core complex, which is involved in general and transcription-coupled nucleotide excision repair (NER) of damaged DNA and, when complexed to TFIIK, in RNA transcription by RNA polymerase II. In NER, TFIIH acts by opening DNA around the lesion to allow the excision of the damaged oligonucleotide and its replacement by a new DNA fragment. In transcription, TFIIH has an essential role in transcription initiation. When the pre-initiation complex (PIC) has been established, TFIIH is required for promoter opening and promoter escape. Phosphorylation of the C-terminal tail (CTD) of the largest subunit of RNA polymerase II by the kinase module TFIIK controls the initiation of transcription.</text>
</comment>
<dbReference type="PANTHER" id="PTHR12831">
    <property type="entry name" value="TRANSCRIPTION INITIATION FACTOR IIH TFIIH , POLYPEPTIDE 3-RELATED"/>
    <property type="match status" value="1"/>
</dbReference>
<dbReference type="GO" id="GO:0006355">
    <property type="term" value="P:regulation of DNA-templated transcription"/>
    <property type="evidence" value="ECO:0007669"/>
    <property type="project" value="InterPro"/>
</dbReference>
<dbReference type="AlphaFoldDB" id="A0A8H7STA7"/>
<keyword evidence="10 13" id="KW-0234">DNA repair</keyword>
<feature type="compositionally biased region" description="Basic residues" evidence="14">
    <location>
        <begin position="42"/>
        <end position="58"/>
    </location>
</feature>
<feature type="region of interest" description="Disordered" evidence="14">
    <location>
        <begin position="27"/>
        <end position="77"/>
    </location>
</feature>
<feature type="compositionally biased region" description="Basic and acidic residues" evidence="14">
    <location>
        <begin position="30"/>
        <end position="39"/>
    </location>
</feature>
<evidence type="ECO:0000313" key="15">
    <source>
        <dbReference type="EMBL" id="KAG2234033.1"/>
    </source>
</evidence>
<evidence type="ECO:0000256" key="10">
    <source>
        <dbReference type="ARBA" id="ARBA00023204"/>
    </source>
</evidence>
<keyword evidence="8 13" id="KW-0805">Transcription regulation</keyword>
<evidence type="ECO:0000256" key="8">
    <source>
        <dbReference type="ARBA" id="ARBA00023015"/>
    </source>
</evidence>
<feature type="compositionally biased region" description="Polar residues" evidence="14">
    <location>
        <begin position="288"/>
        <end position="297"/>
    </location>
</feature>
<evidence type="ECO:0000256" key="5">
    <source>
        <dbReference type="ARBA" id="ARBA00022763"/>
    </source>
</evidence>
<dbReference type="Gene3D" id="3.40.50.410">
    <property type="entry name" value="von Willebrand factor, type A domain"/>
    <property type="match status" value="1"/>
</dbReference>
<keyword evidence="5 13" id="KW-0227">DNA damage</keyword>
<dbReference type="GO" id="GO:0000439">
    <property type="term" value="C:transcription factor TFIIH core complex"/>
    <property type="evidence" value="ECO:0007669"/>
    <property type="project" value="UniProtKB-UniRule"/>
</dbReference>
<evidence type="ECO:0000313" key="16">
    <source>
        <dbReference type="Proteomes" id="UP000613177"/>
    </source>
</evidence>
<evidence type="ECO:0000256" key="11">
    <source>
        <dbReference type="ARBA" id="ARBA00023242"/>
    </source>
</evidence>
<comment type="subcellular location">
    <subcellularLocation>
        <location evidence="1 13">Nucleus</location>
    </subcellularLocation>
</comment>
<dbReference type="PANTHER" id="PTHR12831:SF0">
    <property type="entry name" value="GENERAL TRANSCRIPTION FACTOR IIH SUBUNIT 3"/>
    <property type="match status" value="1"/>
</dbReference>
<keyword evidence="11 13" id="KW-0539">Nucleus</keyword>
<comment type="subunit">
    <text evidence="13">Component of the 7-subunit TFIIH core complex composed of XPB/SSL2, XPD/RAD3, SSL1, TFB1, TFB2, TFB4 and TFB5, which is active in NER. The core complex associates with the 3-subunit CTD-kinase module TFIIK composed of CCL1, KIN28 and TFB3 to form the 10-subunit holoenzyme (holo-TFIIH) active in transcription.</text>
</comment>
<evidence type="ECO:0000256" key="1">
    <source>
        <dbReference type="ARBA" id="ARBA00004123"/>
    </source>
</evidence>
<evidence type="ECO:0000256" key="7">
    <source>
        <dbReference type="ARBA" id="ARBA00022833"/>
    </source>
</evidence>
<evidence type="ECO:0000256" key="14">
    <source>
        <dbReference type="SAM" id="MobiDB-lite"/>
    </source>
</evidence>
<feature type="region of interest" description="Disordered" evidence="14">
    <location>
        <begin position="311"/>
        <end position="331"/>
    </location>
</feature>
<evidence type="ECO:0000256" key="9">
    <source>
        <dbReference type="ARBA" id="ARBA00023163"/>
    </source>
</evidence>
<sequence>MFAYPRYQTQPMYAYSPEEYYYHSGSEASYHPHYEDGNRSNRYSKRRSSIKKPRRSKSFSKMDYNNYNDHHQRNRGDDEYYYQGQHRLDGVRSVSPFTENRDYHQARIHQDNEDADRRRNSWVQPTSFVNLGQPMINPMTNNYQMQQSLGACATDTWPGMTTNAYIPPHNDLFFPQQNVPMIQPYYMPPPLANNTVNNTSEVKEETTASKEVTPSASQKTSPIINTNQVPDAVTDTAPRGGPIKRPAVLHRKKSFMEGILSSFSLLGEDVNYAPTNSSLYPKPDDGTTDNLKSTTWDPTSYTSLREVLNTDNMTNHPPVEGERKVSSLSRKTSTRLLQKANALQTRQYIWCYRPYKQSQASPEMNNGDDSKESPGLWAAFDMRNQFKLDNQHYFLMSMKNRGVKTNGASDAKYHRPDIVTDDPRCILVLTKQSNISSPVMVSINDNVAWYSNSMQADFEVLEIACMPTHHNRLVVSNDLIKQEEEAALATKPLRRSKSMDGLASKLLNTVLGDKLDDSNLLIIIIDTNPFAWEECSKSEIPLSLDNALSQILTFINAHLALKYNNKVVVIASHVGQSKILYPLADNEETTLSINGNKRNANMYPHFQVVTDQIVSNLQKLLSSTSVEFLKKDMGASSTITGALSMSLCYINRVTKTDEEGHIKPRILVLSVTPDSAYQYIPLMNCIFSAQKASIPVDVCKIYGEETAFLQQASNITGGVYVRVENPQALLEYLMMAFLPDNYSRNYLNLPSQDQVDFRAACFCHKKIVDIGFVCSVCLSIFCKWSPVCSTCKTKFAFRPIAHPLSQNSKIKPN</sequence>
<comment type="similarity">
    <text evidence="2 13">Belongs to the TFB4 family.</text>
</comment>
<keyword evidence="16" id="KW-1185">Reference proteome</keyword>
<keyword evidence="4 13" id="KW-0479">Metal-binding</keyword>
<feature type="compositionally biased region" description="Polar residues" evidence="14">
    <location>
        <begin position="209"/>
        <end position="225"/>
    </location>
</feature>